<reference evidence="1 2" key="1">
    <citation type="submission" date="2019-12" db="EMBL/GenBank/DDBJ databases">
        <title>Complete genome sequence of Microcystis aeruginosa strain FD4.</title>
        <authorList>
            <person name="Urakawa H."/>
        </authorList>
    </citation>
    <scope>NUCLEOTIDE SEQUENCE [LARGE SCALE GENOMIC DNA]</scope>
    <source>
        <strain evidence="1 2">FD4</strain>
    </source>
</reference>
<dbReference type="Proteomes" id="UP000438345">
    <property type="component" value="Chromosome"/>
</dbReference>
<gene>
    <name evidence="1" type="ORF">GQR42_13165</name>
</gene>
<dbReference type="EMBL" id="CP046973">
    <property type="protein sequence ID" value="QGZ90346.1"/>
    <property type="molecule type" value="Genomic_DNA"/>
</dbReference>
<dbReference type="RefSeq" id="WP_158200301.1">
    <property type="nucleotide sequence ID" value="NZ_CP046973.1"/>
</dbReference>
<sequence length="153" mass="17689">MIYPQYKIIKTALLVVCLAIIFVGSTKQFWPITSWSLYSRYRPSFPSSSATSFQVIVFSNTNQVYEIPLKDILSDEHLDKLTMPLIQKIVDQDEKNSSKKSLVNLIQKTLPTVDINKIEIWELQWTVNPLYLPPLDHEHPKQKDLRSTIVIDG</sequence>
<name>A0A857D485_MICAE</name>
<organism evidence="1 2">
    <name type="scientific">Microcystis aeruginosa FD4</name>
    <dbReference type="NCBI Taxonomy" id="2686288"/>
    <lineage>
        <taxon>Bacteria</taxon>
        <taxon>Bacillati</taxon>
        <taxon>Cyanobacteriota</taxon>
        <taxon>Cyanophyceae</taxon>
        <taxon>Oscillatoriophycideae</taxon>
        <taxon>Chroococcales</taxon>
        <taxon>Microcystaceae</taxon>
        <taxon>Microcystis</taxon>
    </lineage>
</organism>
<accession>A0A857D485</accession>
<protein>
    <submittedName>
        <fullName evidence="1">Uncharacterized protein</fullName>
    </submittedName>
</protein>
<evidence type="ECO:0000313" key="1">
    <source>
        <dbReference type="EMBL" id="QGZ90346.1"/>
    </source>
</evidence>
<dbReference type="AlphaFoldDB" id="A0A857D485"/>
<proteinExistence type="predicted"/>
<evidence type="ECO:0000313" key="2">
    <source>
        <dbReference type="Proteomes" id="UP000438345"/>
    </source>
</evidence>